<comment type="caution">
    <text evidence="1">The sequence shown here is derived from an EMBL/GenBank/DDBJ whole genome shotgun (WGS) entry which is preliminary data.</text>
</comment>
<reference evidence="1" key="1">
    <citation type="submission" date="2023-09" db="EMBL/GenBank/DDBJ databases">
        <title>Marinobacter sediminicola sp. nov. and Marinobacter maritimum sp. nov., isolated from marine sediment.</title>
        <authorList>
            <person name="An J."/>
        </authorList>
    </citation>
    <scope>NUCLEOTIDE SEQUENCE</scope>
    <source>
        <strain evidence="1">F60267</strain>
    </source>
</reference>
<dbReference type="EMBL" id="JAVMBO010000018">
    <property type="protein sequence ID" value="MDS1311692.1"/>
    <property type="molecule type" value="Genomic_DNA"/>
</dbReference>
<evidence type="ECO:0000313" key="2">
    <source>
        <dbReference type="Proteomes" id="UP001267407"/>
    </source>
</evidence>
<dbReference type="Proteomes" id="UP001267407">
    <property type="component" value="Unassembled WGS sequence"/>
</dbReference>
<sequence length="64" mass="7136">MEEKSVACIEEFGRLVVARDYVSLVREWQAHTFYAVFVNNGCEGELPALVEVHDHLAFLAGTAP</sequence>
<gene>
    <name evidence="1" type="ORF">RKA07_16445</name>
</gene>
<name>A0ABU2HKU3_9GAMM</name>
<protein>
    <submittedName>
        <fullName evidence="1">Uncharacterized protein</fullName>
    </submittedName>
</protein>
<keyword evidence="2" id="KW-1185">Reference proteome</keyword>
<evidence type="ECO:0000313" key="1">
    <source>
        <dbReference type="EMBL" id="MDS1311692.1"/>
    </source>
</evidence>
<proteinExistence type="predicted"/>
<organism evidence="1 2">
    <name type="scientific">Marinobacter xiaoshiensis</name>
    <dbReference type="NCBI Taxonomy" id="3073652"/>
    <lineage>
        <taxon>Bacteria</taxon>
        <taxon>Pseudomonadati</taxon>
        <taxon>Pseudomonadota</taxon>
        <taxon>Gammaproteobacteria</taxon>
        <taxon>Pseudomonadales</taxon>
        <taxon>Marinobacteraceae</taxon>
        <taxon>Marinobacter</taxon>
    </lineage>
</organism>
<accession>A0ABU2HKU3</accession>
<dbReference type="RefSeq" id="WP_309045229.1">
    <property type="nucleotide sequence ID" value="NZ_JAVMBO010000018.1"/>
</dbReference>